<dbReference type="AlphaFoldDB" id="A0A0H5ANU5"/>
<name>A0A0H5ANU5_9PSED</name>
<evidence type="ECO:0000313" key="3">
    <source>
        <dbReference type="Proteomes" id="UP000036608"/>
    </source>
</evidence>
<organism evidence="2 3">
    <name type="scientific">Pseudomonas trivialis</name>
    <dbReference type="NCBI Taxonomy" id="200450"/>
    <lineage>
        <taxon>Bacteria</taxon>
        <taxon>Pseudomonadati</taxon>
        <taxon>Pseudomonadota</taxon>
        <taxon>Gammaproteobacteria</taxon>
        <taxon>Pseudomonadales</taxon>
        <taxon>Pseudomonadaceae</taxon>
        <taxon>Pseudomonas</taxon>
    </lineage>
</organism>
<gene>
    <name evidence="2" type="ORF">AA957_06950</name>
</gene>
<dbReference type="InterPro" id="IPR041375">
    <property type="entry name" value="VapC45_PIN-like"/>
</dbReference>
<dbReference type="Proteomes" id="UP000036608">
    <property type="component" value="Chromosome"/>
</dbReference>
<dbReference type="Pfam" id="PF18478">
    <property type="entry name" value="PIN_10"/>
    <property type="match status" value="1"/>
</dbReference>
<feature type="domain" description="VapC45 PIN like" evidence="1">
    <location>
        <begin position="1"/>
        <end position="84"/>
    </location>
</feature>
<dbReference type="PATRIC" id="fig|200450.3.peg.1439"/>
<evidence type="ECO:0000313" key="2">
    <source>
        <dbReference type="EMBL" id="AKS05847.1"/>
    </source>
</evidence>
<dbReference type="EMBL" id="CP011507">
    <property type="protein sequence ID" value="AKS05847.1"/>
    <property type="molecule type" value="Genomic_DNA"/>
</dbReference>
<proteinExistence type="predicted"/>
<dbReference type="RefSeq" id="WP_049709532.1">
    <property type="nucleotide sequence ID" value="NZ_CP011507.1"/>
</dbReference>
<reference evidence="2 3" key="1">
    <citation type="journal article" date="2015" name="Genome Announc.">
        <title>Complete Genome Sequence of the Rhizobacterium Pseudomonas trivialis Strain IHBB745 with Multiple Plant Growth-Promoting Activities and Tolerance to Desiccation and Alkalinity.</title>
        <authorList>
            <person name="Gulati A."/>
            <person name="Swarnkar M.K."/>
            <person name="Vyas P."/>
            <person name="Rahi P."/>
            <person name="Thakur R."/>
            <person name="Thakur N."/>
            <person name="Singh A.K."/>
        </authorList>
    </citation>
    <scope>NUCLEOTIDE SEQUENCE [LARGE SCALE GENOMIC DNA]</scope>
    <source>
        <strain evidence="3">745</strain>
    </source>
</reference>
<evidence type="ECO:0000259" key="1">
    <source>
        <dbReference type="Pfam" id="PF18478"/>
    </source>
</evidence>
<protein>
    <recommendedName>
        <fullName evidence="1">VapC45 PIN like domain-containing protein</fullName>
    </recommendedName>
</protein>
<sequence>MKFLIDNNLPPSLARALNELSKPEGHSVLALKDRFPPDTKDVDWILELKAEGGWAVISQDRFSKGDAERRVFRECGLPIFCLAKQWSRDPYWSKAQNMVRWWPAIMNQAELIKGGAAFKVNWKFLHPGRFEQIKI</sequence>
<accession>A0A0H5ANU5</accession>
<dbReference type="KEGG" id="ptv:AA957_06950"/>
<dbReference type="OrthoDB" id="6956264at2"/>
<reference evidence="3" key="2">
    <citation type="submission" date="2015-05" db="EMBL/GenBank/DDBJ databases">
        <authorList>
            <person name="Swarnkar M.K."/>
            <person name="Vyas P."/>
            <person name="Rahi P."/>
            <person name="Thakur R."/>
            <person name="Thakur N."/>
            <person name="Singh A.K."/>
            <person name="Gulati A."/>
        </authorList>
    </citation>
    <scope>NUCLEOTIDE SEQUENCE [LARGE SCALE GENOMIC DNA]</scope>
    <source>
        <strain evidence="3">745</strain>
    </source>
</reference>